<keyword evidence="4" id="KW-0597">Phosphoprotein</keyword>
<dbReference type="GO" id="GO:0043041">
    <property type="term" value="P:amino acid activation for nonribosomal peptide biosynthetic process"/>
    <property type="evidence" value="ECO:0007669"/>
    <property type="project" value="TreeGrafter"/>
</dbReference>
<dbReference type="InterPro" id="IPR009081">
    <property type="entry name" value="PP-bd_ACP"/>
</dbReference>
<keyword evidence="3" id="KW-0596">Phosphopantetheine</keyword>
<evidence type="ECO:0000256" key="2">
    <source>
        <dbReference type="ARBA" id="ARBA00006432"/>
    </source>
</evidence>
<dbReference type="GO" id="GO:0009239">
    <property type="term" value="P:enterobactin biosynthetic process"/>
    <property type="evidence" value="ECO:0007669"/>
    <property type="project" value="TreeGrafter"/>
</dbReference>
<sequence length="342" mass="37239">MPEDALRAWLADGPPAVRLLNTYGPTEATVVATTYDCSQMTVEQISLGGVPIGRALPGRTLHALDDGLAPTPVGVPGELFIGGAGCLARGYHQRPSLTAERFIPDPFDPVGGGRLYRTGDLGCYDENGQLAYRGRVDHQVKVRGFRIELGEIEQYLRAHPDVREATVLAIDLPGGKQLCAYAVPAEGYRGDLRQALKQYLKASLPDYMIPAYLVTLPSMPLTPSGKLDRKALPLPDPNQPQHDYQAPQTERQQQLANIWAQLLNVARVGLSDNFFELGGHSLLAAQAVSRINVELGLDIPLRLIFSHPELRAFAQALDEQGLSLSDDGLSDIEHMMNAFTEA</sequence>
<dbReference type="Pfam" id="PF00550">
    <property type="entry name" value="PP-binding"/>
    <property type="match status" value="1"/>
</dbReference>
<dbReference type="InterPro" id="IPR000873">
    <property type="entry name" value="AMP-dep_synth/lig_dom"/>
</dbReference>
<dbReference type="InterPro" id="IPR045851">
    <property type="entry name" value="AMP-bd_C_sf"/>
</dbReference>
<dbReference type="FunFam" id="3.30.300.30:FF:000010">
    <property type="entry name" value="Enterobactin synthetase component F"/>
    <property type="match status" value="1"/>
</dbReference>
<dbReference type="SUPFAM" id="SSF47336">
    <property type="entry name" value="ACP-like"/>
    <property type="match status" value="1"/>
</dbReference>
<gene>
    <name evidence="6" type="ORF">O164_31825</name>
</gene>
<dbReference type="GO" id="GO:0009366">
    <property type="term" value="C:enterobactin synthetase complex"/>
    <property type="evidence" value="ECO:0007669"/>
    <property type="project" value="TreeGrafter"/>
</dbReference>
<dbReference type="GO" id="GO:0005829">
    <property type="term" value="C:cytosol"/>
    <property type="evidence" value="ECO:0007669"/>
    <property type="project" value="TreeGrafter"/>
</dbReference>
<dbReference type="PATRIC" id="fig|1388762.3.peg.5945"/>
<dbReference type="InterPro" id="IPR006162">
    <property type="entry name" value="Ppantetheine_attach_site"/>
</dbReference>
<dbReference type="Pfam" id="PF00501">
    <property type="entry name" value="AMP-binding"/>
    <property type="match status" value="1"/>
</dbReference>
<reference evidence="6 7" key="1">
    <citation type="submission" date="2013-10" db="EMBL/GenBank/DDBJ databases">
        <title>Whole Genome Shotgun Sequence of Pseudomonas taiwanensis SJ9.</title>
        <authorList>
            <person name="Hong S.-J."/>
            <person name="Shin J.-H."/>
        </authorList>
    </citation>
    <scope>NUCLEOTIDE SEQUENCE [LARGE SCALE GENOMIC DNA]</scope>
    <source>
        <strain evidence="6 7">SJ9</strain>
    </source>
</reference>
<dbReference type="FunFam" id="1.10.1200.10:FF:000005">
    <property type="entry name" value="Nonribosomal peptide synthetase 1"/>
    <property type="match status" value="1"/>
</dbReference>
<protein>
    <submittedName>
        <fullName evidence="6">Peptide synthase</fullName>
    </submittedName>
</protein>
<dbReference type="InterPro" id="IPR025110">
    <property type="entry name" value="AMP-bd_C"/>
</dbReference>
<dbReference type="PROSITE" id="PS00012">
    <property type="entry name" value="PHOSPHOPANTETHEINE"/>
    <property type="match status" value="1"/>
</dbReference>
<accession>V7D3Q7</accession>
<evidence type="ECO:0000313" key="7">
    <source>
        <dbReference type="Proteomes" id="UP000018511"/>
    </source>
</evidence>
<comment type="similarity">
    <text evidence="2">Belongs to the ATP-dependent AMP-binding enzyme family.</text>
</comment>
<dbReference type="InterPro" id="IPR036736">
    <property type="entry name" value="ACP-like_sf"/>
</dbReference>
<feature type="domain" description="Carrier" evidence="5">
    <location>
        <begin position="246"/>
        <end position="321"/>
    </location>
</feature>
<evidence type="ECO:0000313" key="6">
    <source>
        <dbReference type="EMBL" id="ESW36150.1"/>
    </source>
</evidence>
<comment type="caution">
    <text evidence="6">The sequence shown here is derived from an EMBL/GenBank/DDBJ whole genome shotgun (WGS) entry which is preliminary data.</text>
</comment>
<evidence type="ECO:0000259" key="5">
    <source>
        <dbReference type="PROSITE" id="PS50075"/>
    </source>
</evidence>
<proteinExistence type="inferred from homology"/>
<dbReference type="InterPro" id="IPR042099">
    <property type="entry name" value="ANL_N_sf"/>
</dbReference>
<dbReference type="EMBL" id="AXUP01000670">
    <property type="protein sequence ID" value="ESW36150.1"/>
    <property type="molecule type" value="Genomic_DNA"/>
</dbReference>
<name>V7D3Q7_9PSED</name>
<dbReference type="PANTHER" id="PTHR45527:SF1">
    <property type="entry name" value="FATTY ACID SYNTHASE"/>
    <property type="match status" value="1"/>
</dbReference>
<dbReference type="Gene3D" id="1.10.1200.10">
    <property type="entry name" value="ACP-like"/>
    <property type="match status" value="1"/>
</dbReference>
<organism evidence="6 7">
    <name type="scientific">Pseudomonas taiwanensis SJ9</name>
    <dbReference type="NCBI Taxonomy" id="1388762"/>
    <lineage>
        <taxon>Bacteria</taxon>
        <taxon>Pseudomonadati</taxon>
        <taxon>Pseudomonadota</taxon>
        <taxon>Gammaproteobacteria</taxon>
        <taxon>Pseudomonadales</taxon>
        <taxon>Pseudomonadaceae</taxon>
        <taxon>Pseudomonas</taxon>
    </lineage>
</organism>
<dbReference type="Gene3D" id="3.30.300.30">
    <property type="match status" value="1"/>
</dbReference>
<comment type="cofactor">
    <cofactor evidence="1">
        <name>pantetheine 4'-phosphate</name>
        <dbReference type="ChEBI" id="CHEBI:47942"/>
    </cofactor>
</comment>
<dbReference type="PROSITE" id="PS50075">
    <property type="entry name" value="CARRIER"/>
    <property type="match status" value="1"/>
</dbReference>
<dbReference type="InterPro" id="IPR020806">
    <property type="entry name" value="PKS_PP-bd"/>
</dbReference>
<dbReference type="Pfam" id="PF13193">
    <property type="entry name" value="AMP-binding_C"/>
    <property type="match status" value="1"/>
</dbReference>
<dbReference type="SMART" id="SM00823">
    <property type="entry name" value="PKS_PP"/>
    <property type="match status" value="1"/>
</dbReference>
<dbReference type="GO" id="GO:0047527">
    <property type="term" value="F:2,3-dihydroxybenzoate-serine ligase activity"/>
    <property type="evidence" value="ECO:0007669"/>
    <property type="project" value="TreeGrafter"/>
</dbReference>
<dbReference type="Gene3D" id="3.40.50.12780">
    <property type="entry name" value="N-terminal domain of ligase-like"/>
    <property type="match status" value="1"/>
</dbReference>
<evidence type="ECO:0000256" key="1">
    <source>
        <dbReference type="ARBA" id="ARBA00001957"/>
    </source>
</evidence>
<dbReference type="PANTHER" id="PTHR45527">
    <property type="entry name" value="NONRIBOSOMAL PEPTIDE SYNTHETASE"/>
    <property type="match status" value="1"/>
</dbReference>
<dbReference type="AlphaFoldDB" id="V7D3Q7"/>
<evidence type="ECO:0000256" key="3">
    <source>
        <dbReference type="ARBA" id="ARBA00022450"/>
    </source>
</evidence>
<dbReference type="SUPFAM" id="SSF56801">
    <property type="entry name" value="Acetyl-CoA synthetase-like"/>
    <property type="match status" value="1"/>
</dbReference>
<dbReference type="Proteomes" id="UP000018511">
    <property type="component" value="Unassembled WGS sequence"/>
</dbReference>
<evidence type="ECO:0000256" key="4">
    <source>
        <dbReference type="ARBA" id="ARBA00022553"/>
    </source>
</evidence>
<dbReference type="GO" id="GO:0031177">
    <property type="term" value="F:phosphopantetheine binding"/>
    <property type="evidence" value="ECO:0007669"/>
    <property type="project" value="InterPro"/>
</dbReference>